<proteinExistence type="predicted"/>
<dbReference type="PATRIC" id="fig|1581420.6.peg.2752"/>
<name>A0A0G9MNZ2_9SPHN</name>
<accession>A0A0G9MNZ2</accession>
<feature type="region of interest" description="Disordered" evidence="1">
    <location>
        <begin position="68"/>
        <end position="93"/>
    </location>
</feature>
<dbReference type="Proteomes" id="UP000053464">
    <property type="component" value="Unassembled WGS sequence"/>
</dbReference>
<dbReference type="RefSeq" id="WP_047004951.1">
    <property type="nucleotide sequence ID" value="NZ_LBHB01000004.1"/>
</dbReference>
<evidence type="ECO:0000256" key="1">
    <source>
        <dbReference type="SAM" id="MobiDB-lite"/>
    </source>
</evidence>
<organism evidence="2 3">
    <name type="scientific">Aurantiacibacter luteus</name>
    <dbReference type="NCBI Taxonomy" id="1581420"/>
    <lineage>
        <taxon>Bacteria</taxon>
        <taxon>Pseudomonadati</taxon>
        <taxon>Pseudomonadota</taxon>
        <taxon>Alphaproteobacteria</taxon>
        <taxon>Sphingomonadales</taxon>
        <taxon>Erythrobacteraceae</taxon>
        <taxon>Aurantiacibacter</taxon>
    </lineage>
</organism>
<protein>
    <submittedName>
        <fullName evidence="2">Uncharacterized protein</fullName>
    </submittedName>
</protein>
<dbReference type="OrthoDB" id="7411134at2"/>
<reference evidence="2 3" key="1">
    <citation type="submission" date="2015-04" db="EMBL/GenBank/DDBJ databases">
        <title>The draft genome sequence of Erythrobacter luteus KA37.</title>
        <authorList>
            <person name="Zhuang L."/>
            <person name="Liu Y."/>
            <person name="Shao Z."/>
        </authorList>
    </citation>
    <scope>NUCLEOTIDE SEQUENCE [LARGE SCALE GENOMIC DNA]</scope>
    <source>
        <strain evidence="2 3">KA37</strain>
    </source>
</reference>
<sequence>MLASPAPFPHAGSIAYRLHTAEPVRIQREHPDGTVLVERRRRLPGGATAPLPGASANLTMPRAELFETPDAAAHGGVGKARQSRRRRAAGGQG</sequence>
<gene>
    <name evidence="2" type="ORF">AAW00_13460</name>
</gene>
<evidence type="ECO:0000313" key="2">
    <source>
        <dbReference type="EMBL" id="KLE32437.1"/>
    </source>
</evidence>
<dbReference type="AlphaFoldDB" id="A0A0G9MNZ2"/>
<feature type="compositionally biased region" description="Basic residues" evidence="1">
    <location>
        <begin position="81"/>
        <end position="93"/>
    </location>
</feature>
<keyword evidence="3" id="KW-1185">Reference proteome</keyword>
<dbReference type="EMBL" id="LBHB01000004">
    <property type="protein sequence ID" value="KLE32437.1"/>
    <property type="molecule type" value="Genomic_DNA"/>
</dbReference>
<comment type="caution">
    <text evidence="2">The sequence shown here is derived from an EMBL/GenBank/DDBJ whole genome shotgun (WGS) entry which is preliminary data.</text>
</comment>
<evidence type="ECO:0000313" key="3">
    <source>
        <dbReference type="Proteomes" id="UP000053464"/>
    </source>
</evidence>